<dbReference type="AlphaFoldDB" id="A0A327VNV0"/>
<feature type="compositionally biased region" description="Low complexity" evidence="1">
    <location>
        <begin position="201"/>
        <end position="212"/>
    </location>
</feature>
<comment type="caution">
    <text evidence="2">The sequence shown here is derived from an EMBL/GenBank/DDBJ whole genome shotgun (WGS) entry which is preliminary data.</text>
</comment>
<dbReference type="Pfam" id="PF06835">
    <property type="entry name" value="LptC"/>
    <property type="match status" value="1"/>
</dbReference>
<dbReference type="GO" id="GO:0005886">
    <property type="term" value="C:plasma membrane"/>
    <property type="evidence" value="ECO:0007669"/>
    <property type="project" value="InterPro"/>
</dbReference>
<sequence length="228" mass="24671">MQAVMAFDSKKAAVENGSDIVVIFSQKGKVSSKLTAPEMERSLDKPTYVEFKKGLKVLMYDSTLAVTTTLTAKHGKYLEEEGFVYLSDSVVLITSKGERLDGNELNYDPHRHLFYSTKEVFINTPTSQLHGWGLEANEDFSVKKILKVSGPITMEDSTAMAEDTTVHAVPSATVTPQPLPPITPATPAVTPPAPGPNGVQSAPPASAPTLPSNMERQKIKPLKDSSNK</sequence>
<proteinExistence type="predicted"/>
<dbReference type="Proteomes" id="UP000249819">
    <property type="component" value="Unassembled WGS sequence"/>
</dbReference>
<protein>
    <submittedName>
        <fullName evidence="2">LPS export ABC transporter protein LptC</fullName>
    </submittedName>
</protein>
<dbReference type="InterPro" id="IPR026265">
    <property type="entry name" value="LptC"/>
</dbReference>
<reference evidence="2 3" key="1">
    <citation type="submission" date="2018-06" db="EMBL/GenBank/DDBJ databases">
        <title>Genomic Encyclopedia of Archaeal and Bacterial Type Strains, Phase II (KMG-II): from individual species to whole genera.</title>
        <authorList>
            <person name="Goeker M."/>
        </authorList>
    </citation>
    <scope>NUCLEOTIDE SEQUENCE [LARGE SCALE GENOMIC DNA]</scope>
    <source>
        <strain evidence="2 3">DSM 29821</strain>
    </source>
</reference>
<dbReference type="GO" id="GO:0015221">
    <property type="term" value="F:lipopolysaccharide transmembrane transporter activity"/>
    <property type="evidence" value="ECO:0007669"/>
    <property type="project" value="InterPro"/>
</dbReference>
<feature type="compositionally biased region" description="Basic and acidic residues" evidence="1">
    <location>
        <begin position="215"/>
        <end position="228"/>
    </location>
</feature>
<feature type="region of interest" description="Disordered" evidence="1">
    <location>
        <begin position="173"/>
        <end position="228"/>
    </location>
</feature>
<dbReference type="NCBIfam" id="TIGR04409">
    <property type="entry name" value="LptC_YrbK"/>
    <property type="match status" value="1"/>
</dbReference>
<evidence type="ECO:0000313" key="2">
    <source>
        <dbReference type="EMBL" id="RAJ75436.1"/>
    </source>
</evidence>
<gene>
    <name evidence="2" type="ORF">CLV59_10950</name>
</gene>
<evidence type="ECO:0000313" key="3">
    <source>
        <dbReference type="Proteomes" id="UP000249819"/>
    </source>
</evidence>
<feature type="compositionally biased region" description="Pro residues" evidence="1">
    <location>
        <begin position="177"/>
        <end position="195"/>
    </location>
</feature>
<dbReference type="InterPro" id="IPR010664">
    <property type="entry name" value="LipoPS_assembly_LptC-rel"/>
</dbReference>
<dbReference type="Gene3D" id="2.60.450.10">
    <property type="entry name" value="Lipopolysaccharide (LPS) transport protein A like domain"/>
    <property type="match status" value="1"/>
</dbReference>
<organism evidence="2 3">
    <name type="scientific">Chitinophaga dinghuensis</name>
    <dbReference type="NCBI Taxonomy" id="1539050"/>
    <lineage>
        <taxon>Bacteria</taxon>
        <taxon>Pseudomonadati</taxon>
        <taxon>Bacteroidota</taxon>
        <taxon>Chitinophagia</taxon>
        <taxon>Chitinophagales</taxon>
        <taxon>Chitinophagaceae</taxon>
        <taxon>Chitinophaga</taxon>
    </lineage>
</organism>
<name>A0A327VNV0_9BACT</name>
<dbReference type="EMBL" id="QLMA01000009">
    <property type="protein sequence ID" value="RAJ75436.1"/>
    <property type="molecule type" value="Genomic_DNA"/>
</dbReference>
<evidence type="ECO:0000256" key="1">
    <source>
        <dbReference type="SAM" id="MobiDB-lite"/>
    </source>
</evidence>
<keyword evidence="3" id="KW-1185">Reference proteome</keyword>
<accession>A0A327VNV0</accession>